<name>A0ABZ2KVM4_9BACT</name>
<comment type="subcellular location">
    <subcellularLocation>
        <location evidence="1">Cell envelope</location>
    </subcellularLocation>
</comment>
<dbReference type="EMBL" id="CP089983">
    <property type="protein sequence ID" value="WXB02739.1"/>
    <property type="molecule type" value="Genomic_DNA"/>
</dbReference>
<evidence type="ECO:0000313" key="5">
    <source>
        <dbReference type="Proteomes" id="UP001374803"/>
    </source>
</evidence>
<dbReference type="Gene3D" id="1.50.10.100">
    <property type="entry name" value="Chondroitin AC/alginate lyase"/>
    <property type="match status" value="1"/>
</dbReference>
<evidence type="ECO:0000256" key="1">
    <source>
        <dbReference type="ARBA" id="ARBA00004196"/>
    </source>
</evidence>
<dbReference type="InterPro" id="IPR012480">
    <property type="entry name" value="Hepar_II_III_C"/>
</dbReference>
<keyword evidence="5" id="KW-1185">Reference proteome</keyword>
<evidence type="ECO:0000313" key="4">
    <source>
        <dbReference type="EMBL" id="WXB02739.1"/>
    </source>
</evidence>
<dbReference type="RefSeq" id="WP_394832368.1">
    <property type="nucleotide sequence ID" value="NZ_CP089929.1"/>
</dbReference>
<dbReference type="Gene3D" id="2.70.98.70">
    <property type="match status" value="1"/>
</dbReference>
<feature type="domain" description="Heparinase II/III-like C-terminal" evidence="3">
    <location>
        <begin position="419"/>
        <end position="638"/>
    </location>
</feature>
<sequence length="750" mass="79986">MTAARFVVGAVCLGLSIGPVGACKRMVRGCVRGESIKPTPSGTAAQGSDEATAGGESGSPAPLVPLPPLARLPEHPRIALTPARRARMKRNAAQHAPSWTRMGHLCEEATAKRIPSGYEAWDWTNAALSCALVHQVQGDEAAARTGVLYLRALVDDKAKVGDGEGGDTAIRHDNGYAIRTRGFLGALAYDWLHDAPGMTTELRQHVVDRLASWIDWYGREGYMRDKPIANYYAGYFGAVAMTGIAAEGDDPRATKFRAQAQRMFLRDIGPAYAKLDGGQWPESWQYGGGPAVTMALYATTEHVELPWLRQILGYRTHALLPDGIHLYDNGDWSEKPAVAAGAELDAVALAFDADPLAPQARTLAAKTVRKRDDPFGWVQALVDDASAPVRAEDDPRRGTKSYLAAGTGTLFARTAWTPEAVWFAFQSGPYLSDHQHLDQGHFELVRGEDVLISDPGAYGSGSTTSHNSILVDDGKETLVYAPNQVPVSRATVTRFSDDGTFVHALGDFTSAYDPPPQRDTGKRSVTHAEREILFSRTPVASNAASSRLVIYDRITVAKPAFAVTWIAHTGGEASPTRFTVGSSAAQIYTVAPAEPKARLAREPSSEKSDSFWTNDAPAKGLRATRLEIPSPTGATDRRFLHVITASSADAPRAALGAVRGDAVEGASLDGEAYVFLRSAVQKLPTGFDYTAPEDAARHIVNGLAPNASYTVSASRGDGGCKVRVTPGSGPKTSDAGVLVLSIAGCAVKSE</sequence>
<feature type="region of interest" description="Disordered" evidence="2">
    <location>
        <begin position="34"/>
        <end position="70"/>
    </location>
</feature>
<accession>A0ABZ2KVM4</accession>
<dbReference type="Pfam" id="PF07940">
    <property type="entry name" value="Hepar_II_III_C"/>
    <property type="match status" value="1"/>
</dbReference>
<reference evidence="4" key="1">
    <citation type="submission" date="2021-12" db="EMBL/GenBank/DDBJ databases">
        <title>Discovery of the Pendulisporaceae a myxobacterial family with distinct sporulation behavior and unique specialized metabolism.</title>
        <authorList>
            <person name="Garcia R."/>
            <person name="Popoff A."/>
            <person name="Bader C.D."/>
            <person name="Loehr J."/>
            <person name="Walesch S."/>
            <person name="Walt C."/>
            <person name="Boldt J."/>
            <person name="Bunk B."/>
            <person name="Haeckl F.J.F.P.J."/>
            <person name="Gunesch A.P."/>
            <person name="Birkelbach J."/>
            <person name="Nuebel U."/>
            <person name="Pietschmann T."/>
            <person name="Bach T."/>
            <person name="Mueller R."/>
        </authorList>
    </citation>
    <scope>NUCLEOTIDE SEQUENCE</scope>
    <source>
        <strain evidence="4">MSr11367</strain>
    </source>
</reference>
<feature type="compositionally biased region" description="Basic and acidic residues" evidence="2">
    <location>
        <begin position="596"/>
        <end position="609"/>
    </location>
</feature>
<dbReference type="SUPFAM" id="SSF48230">
    <property type="entry name" value="Chondroitin AC/alginate lyase"/>
    <property type="match status" value="1"/>
</dbReference>
<organism evidence="4 5">
    <name type="scientific">Pendulispora rubella</name>
    <dbReference type="NCBI Taxonomy" id="2741070"/>
    <lineage>
        <taxon>Bacteria</taxon>
        <taxon>Pseudomonadati</taxon>
        <taxon>Myxococcota</taxon>
        <taxon>Myxococcia</taxon>
        <taxon>Myxococcales</taxon>
        <taxon>Sorangiineae</taxon>
        <taxon>Pendulisporaceae</taxon>
        <taxon>Pendulispora</taxon>
    </lineage>
</organism>
<evidence type="ECO:0000259" key="3">
    <source>
        <dbReference type="Pfam" id="PF07940"/>
    </source>
</evidence>
<dbReference type="Proteomes" id="UP001374803">
    <property type="component" value="Chromosome"/>
</dbReference>
<evidence type="ECO:0000256" key="2">
    <source>
        <dbReference type="SAM" id="MobiDB-lite"/>
    </source>
</evidence>
<dbReference type="InterPro" id="IPR008929">
    <property type="entry name" value="Chondroitin_lyas"/>
</dbReference>
<proteinExistence type="predicted"/>
<feature type="region of interest" description="Disordered" evidence="2">
    <location>
        <begin position="596"/>
        <end position="615"/>
    </location>
</feature>
<gene>
    <name evidence="4" type="ORF">LVJ94_38235</name>
</gene>
<protein>
    <submittedName>
        <fullName evidence="4">Heparinase II/III family protein</fullName>
    </submittedName>
</protein>